<dbReference type="Gene3D" id="3.30.450.20">
    <property type="entry name" value="PAS domain"/>
    <property type="match status" value="1"/>
</dbReference>
<dbReference type="SUPFAM" id="SSF55073">
    <property type="entry name" value="Nucleotide cyclase"/>
    <property type="match status" value="1"/>
</dbReference>
<organism evidence="4 5">
    <name type="scientific">Halonatronomonas betaini</name>
    <dbReference type="NCBI Taxonomy" id="2778430"/>
    <lineage>
        <taxon>Bacteria</taxon>
        <taxon>Bacillati</taxon>
        <taxon>Bacillota</taxon>
        <taxon>Clostridia</taxon>
        <taxon>Halanaerobiales</taxon>
        <taxon>Halarsenatibacteraceae</taxon>
        <taxon>Halonatronomonas</taxon>
    </lineage>
</organism>
<dbReference type="CDD" id="cd00077">
    <property type="entry name" value="HDc"/>
    <property type="match status" value="1"/>
</dbReference>
<dbReference type="PROSITE" id="PS50887">
    <property type="entry name" value="GGDEF"/>
    <property type="match status" value="1"/>
</dbReference>
<dbReference type="NCBIfam" id="TIGR00254">
    <property type="entry name" value="GGDEF"/>
    <property type="match status" value="1"/>
</dbReference>
<dbReference type="InterPro" id="IPR043128">
    <property type="entry name" value="Rev_trsase/Diguanyl_cyclase"/>
</dbReference>
<comment type="caution">
    <text evidence="4">The sequence shown here is derived from an EMBL/GenBank/DDBJ whole genome shotgun (WGS) entry which is preliminary data.</text>
</comment>
<feature type="domain" description="GGDEF" evidence="2">
    <location>
        <begin position="165"/>
        <end position="292"/>
    </location>
</feature>
<dbReference type="PROSITE" id="PS50112">
    <property type="entry name" value="PAS"/>
    <property type="match status" value="1"/>
</dbReference>
<dbReference type="SMART" id="SM00471">
    <property type="entry name" value="HDc"/>
    <property type="match status" value="1"/>
</dbReference>
<dbReference type="CDD" id="cd00130">
    <property type="entry name" value="PAS"/>
    <property type="match status" value="1"/>
</dbReference>
<dbReference type="InterPro" id="IPR000014">
    <property type="entry name" value="PAS"/>
</dbReference>
<dbReference type="Gene3D" id="1.10.3210.10">
    <property type="entry name" value="Hypothetical protein af1432"/>
    <property type="match status" value="1"/>
</dbReference>
<dbReference type="Pfam" id="PF13426">
    <property type="entry name" value="PAS_9"/>
    <property type="match status" value="1"/>
</dbReference>
<dbReference type="SMART" id="SM00267">
    <property type="entry name" value="GGDEF"/>
    <property type="match status" value="1"/>
</dbReference>
<evidence type="ECO:0000259" key="2">
    <source>
        <dbReference type="PROSITE" id="PS50887"/>
    </source>
</evidence>
<feature type="domain" description="HD-GYP" evidence="3">
    <location>
        <begin position="287"/>
        <end position="481"/>
    </location>
</feature>
<dbReference type="InterPro" id="IPR003607">
    <property type="entry name" value="HD/PDEase_dom"/>
</dbReference>
<feature type="domain" description="PAS" evidence="1">
    <location>
        <begin position="14"/>
        <end position="65"/>
    </location>
</feature>
<evidence type="ECO:0000313" key="4">
    <source>
        <dbReference type="EMBL" id="MBF8437512.1"/>
    </source>
</evidence>
<dbReference type="SUPFAM" id="SSF109604">
    <property type="entry name" value="HD-domain/PDEase-like"/>
    <property type="match status" value="1"/>
</dbReference>
<evidence type="ECO:0000259" key="3">
    <source>
        <dbReference type="PROSITE" id="PS51832"/>
    </source>
</evidence>
<accession>A0A931ARA2</accession>
<dbReference type="CDD" id="cd01949">
    <property type="entry name" value="GGDEF"/>
    <property type="match status" value="1"/>
</dbReference>
<evidence type="ECO:0000313" key="5">
    <source>
        <dbReference type="Proteomes" id="UP000621436"/>
    </source>
</evidence>
<keyword evidence="5" id="KW-1185">Reference proteome</keyword>
<dbReference type="EMBL" id="JADPIE010000006">
    <property type="protein sequence ID" value="MBF8437512.1"/>
    <property type="molecule type" value="Genomic_DNA"/>
</dbReference>
<dbReference type="InterPro" id="IPR029787">
    <property type="entry name" value="Nucleotide_cyclase"/>
</dbReference>
<dbReference type="PANTHER" id="PTHR43155:SF2">
    <property type="entry name" value="CYCLIC DI-GMP PHOSPHODIESTERASE PA4108"/>
    <property type="match status" value="1"/>
</dbReference>
<name>A0A931ARA2_9FIRM</name>
<dbReference type="PROSITE" id="PS51832">
    <property type="entry name" value="HD_GYP"/>
    <property type="match status" value="1"/>
</dbReference>
<protein>
    <submittedName>
        <fullName evidence="4">Diguanylate cyclase</fullName>
    </submittedName>
</protein>
<dbReference type="SMART" id="SM00091">
    <property type="entry name" value="PAS"/>
    <property type="match status" value="1"/>
</dbReference>
<dbReference type="Pfam" id="PF13487">
    <property type="entry name" value="HD_5"/>
    <property type="match status" value="1"/>
</dbReference>
<dbReference type="NCBIfam" id="TIGR00229">
    <property type="entry name" value="sensory_box"/>
    <property type="match status" value="1"/>
</dbReference>
<dbReference type="Pfam" id="PF00990">
    <property type="entry name" value="GGDEF"/>
    <property type="match status" value="1"/>
</dbReference>
<dbReference type="InterPro" id="IPR035965">
    <property type="entry name" value="PAS-like_dom_sf"/>
</dbReference>
<dbReference type="PANTHER" id="PTHR43155">
    <property type="entry name" value="CYCLIC DI-GMP PHOSPHODIESTERASE PA4108-RELATED"/>
    <property type="match status" value="1"/>
</dbReference>
<proteinExistence type="predicted"/>
<dbReference type="InterPro" id="IPR000160">
    <property type="entry name" value="GGDEF_dom"/>
</dbReference>
<gene>
    <name evidence="4" type="ORF">I0Q91_10495</name>
</gene>
<sequence length="481" mass="55752">MIWDYTQEEKVDRKLELLEFSVENVPALIFRVDKSGKIEFVNKEAANCLEYDRSELIGMDVWEIIPDYTRDDRLKFWQRLRKEKMISFQGALQKSSGEILPVRVNSAYLEYKGKCYEFAFLQDITELKEQEEEMDYLLYHDSMTGLYNRRFFEEEFKRLDTERQLPLSIIMADLNGLKIINDSFGHQKGDEILNAAARILKNSCRQEDIAARWAGDEFILLLPQTGEVKAQEICQRIKKESEGVNQDARLPISLAIGSATKTRPKQRKEAILRQAEEEMYVKKMNESSSIKNDVLEHLLEDLRSKGHEKKEHSFRLARLSQELGEKIGLGDSDLNKLSLLAIVHDIGKATLSDDILFDRRPLNEEDWEEIRKHPERGYRIALSTEKYAGVADSILSHHERWDGTGYPQGIKAKEIPLLARILAIVDAYDIMTNKQVYKDRISPEKALQEIRDEAGEQFDPELAYTFIDMMEDKISELGVSM</sequence>
<evidence type="ECO:0000259" key="1">
    <source>
        <dbReference type="PROSITE" id="PS50112"/>
    </source>
</evidence>
<dbReference type="InterPro" id="IPR037522">
    <property type="entry name" value="HD_GYP_dom"/>
</dbReference>
<dbReference type="Gene3D" id="3.30.70.270">
    <property type="match status" value="1"/>
</dbReference>
<reference evidence="4" key="1">
    <citation type="submission" date="2020-11" db="EMBL/GenBank/DDBJ databases">
        <title>Halonatronomonas betainensis gen. nov., sp. nov. a novel haloalkaliphilic representative of the family Halanaerobiacae capable of betaine degradation.</title>
        <authorList>
            <person name="Boltyanskaya Y."/>
            <person name="Kevbrin V."/>
            <person name="Detkova E."/>
            <person name="Grouzdev D.S."/>
            <person name="Koziaeva V."/>
            <person name="Zhilina T."/>
        </authorList>
    </citation>
    <scope>NUCLEOTIDE SEQUENCE</scope>
    <source>
        <strain evidence="4">Z-7014</strain>
    </source>
</reference>
<dbReference type="AlphaFoldDB" id="A0A931ARA2"/>
<dbReference type="Proteomes" id="UP000621436">
    <property type="component" value="Unassembled WGS sequence"/>
</dbReference>
<dbReference type="SUPFAM" id="SSF55785">
    <property type="entry name" value="PYP-like sensor domain (PAS domain)"/>
    <property type="match status" value="1"/>
</dbReference>